<dbReference type="Proteomes" id="UP000247810">
    <property type="component" value="Unassembled WGS sequence"/>
</dbReference>
<evidence type="ECO:0000313" key="5">
    <source>
        <dbReference type="Proteomes" id="UP000247810"/>
    </source>
</evidence>
<feature type="domain" description="Serine hydrolase" evidence="3">
    <location>
        <begin position="2"/>
        <end position="227"/>
    </location>
</feature>
<dbReference type="Pfam" id="PF03959">
    <property type="entry name" value="FSH1"/>
    <property type="match status" value="1"/>
</dbReference>
<protein>
    <recommendedName>
        <fullName evidence="3">Serine hydrolase domain-containing protein</fullName>
    </recommendedName>
</protein>
<evidence type="ECO:0000259" key="3">
    <source>
        <dbReference type="Pfam" id="PF03959"/>
    </source>
</evidence>
<dbReference type="InterPro" id="IPR005645">
    <property type="entry name" value="FSH-like_dom"/>
</dbReference>
<dbReference type="GO" id="GO:0005634">
    <property type="term" value="C:nucleus"/>
    <property type="evidence" value="ECO:0007669"/>
    <property type="project" value="TreeGrafter"/>
</dbReference>
<dbReference type="GO" id="GO:0019748">
    <property type="term" value="P:secondary metabolic process"/>
    <property type="evidence" value="ECO:0007669"/>
    <property type="project" value="TreeGrafter"/>
</dbReference>
<dbReference type="InterPro" id="IPR050593">
    <property type="entry name" value="LovG"/>
</dbReference>
<feature type="region of interest" description="Disordered" evidence="2">
    <location>
        <begin position="148"/>
        <end position="169"/>
    </location>
</feature>
<keyword evidence="1" id="KW-0378">Hydrolase</keyword>
<evidence type="ECO:0000256" key="1">
    <source>
        <dbReference type="ARBA" id="ARBA00022801"/>
    </source>
</evidence>
<accession>A0A319CTQ4</accession>
<sequence length="248" mass="26788">MRFLCLHGMGTNGRIFESQTAAIRHSLGGSHTYEWLDGSIVTDPAPGLEEMVSSADAAEDEFLMYVSIDLPASHAAGLRQLEHFIATEGPFDGLMAFSQGAACAATYLIHRIQQDQPHAFRCAIFFCGGAPNDPRSFSGVDCDDTRDHGSVGRMTSSPAVEAAAPPDPSPRALQFTQQDYIDIPTAHIWGANDLLWRFGPDLSQVCMANVREVFVHPGGHEIPGPKDAAALAQSVRVIRRTLARASRA</sequence>
<dbReference type="PANTHER" id="PTHR48070:SF7">
    <property type="entry name" value="SERINE HYDROLASE FSH DOMAIN-CONTAINING PROTEIN-RELATED"/>
    <property type="match status" value="1"/>
</dbReference>
<dbReference type="VEuPathDB" id="FungiDB:BO71DRAFT_404105"/>
<proteinExistence type="predicted"/>
<evidence type="ECO:0000313" key="4">
    <source>
        <dbReference type="EMBL" id="PYH88110.1"/>
    </source>
</evidence>
<organism evidence="4 5">
    <name type="scientific">Aspergillus ellipticus CBS 707.79</name>
    <dbReference type="NCBI Taxonomy" id="1448320"/>
    <lineage>
        <taxon>Eukaryota</taxon>
        <taxon>Fungi</taxon>
        <taxon>Dikarya</taxon>
        <taxon>Ascomycota</taxon>
        <taxon>Pezizomycotina</taxon>
        <taxon>Eurotiomycetes</taxon>
        <taxon>Eurotiomycetidae</taxon>
        <taxon>Eurotiales</taxon>
        <taxon>Aspergillaceae</taxon>
        <taxon>Aspergillus</taxon>
        <taxon>Aspergillus subgen. Circumdati</taxon>
    </lineage>
</organism>
<name>A0A319CTQ4_9EURO</name>
<dbReference type="Gene3D" id="3.40.50.1820">
    <property type="entry name" value="alpha/beta hydrolase"/>
    <property type="match status" value="1"/>
</dbReference>
<dbReference type="PANTHER" id="PTHR48070">
    <property type="entry name" value="ESTERASE OVCA2"/>
    <property type="match status" value="1"/>
</dbReference>
<dbReference type="EMBL" id="KZ826125">
    <property type="protein sequence ID" value="PYH88110.1"/>
    <property type="molecule type" value="Genomic_DNA"/>
</dbReference>
<dbReference type="STRING" id="1448320.A0A319CTQ4"/>
<dbReference type="InterPro" id="IPR029058">
    <property type="entry name" value="AB_hydrolase_fold"/>
</dbReference>
<dbReference type="GO" id="GO:0005737">
    <property type="term" value="C:cytoplasm"/>
    <property type="evidence" value="ECO:0007669"/>
    <property type="project" value="TreeGrafter"/>
</dbReference>
<dbReference type="OrthoDB" id="414698at2759"/>
<dbReference type="AlphaFoldDB" id="A0A319CTQ4"/>
<dbReference type="SUPFAM" id="SSF53474">
    <property type="entry name" value="alpha/beta-Hydrolases"/>
    <property type="match status" value="1"/>
</dbReference>
<dbReference type="GO" id="GO:0016787">
    <property type="term" value="F:hydrolase activity"/>
    <property type="evidence" value="ECO:0007669"/>
    <property type="project" value="UniProtKB-KW"/>
</dbReference>
<keyword evidence="5" id="KW-1185">Reference proteome</keyword>
<reference evidence="4 5" key="1">
    <citation type="submission" date="2018-02" db="EMBL/GenBank/DDBJ databases">
        <title>The genomes of Aspergillus section Nigri reveals drivers in fungal speciation.</title>
        <authorList>
            <consortium name="DOE Joint Genome Institute"/>
            <person name="Vesth T.C."/>
            <person name="Nybo J."/>
            <person name="Theobald S."/>
            <person name="Brandl J."/>
            <person name="Frisvad J.C."/>
            <person name="Nielsen K.F."/>
            <person name="Lyhne E.K."/>
            <person name="Kogle M.E."/>
            <person name="Kuo A."/>
            <person name="Riley R."/>
            <person name="Clum A."/>
            <person name="Nolan M."/>
            <person name="Lipzen A."/>
            <person name="Salamov A."/>
            <person name="Henrissat B."/>
            <person name="Wiebenga A."/>
            <person name="De vries R.P."/>
            <person name="Grigoriev I.V."/>
            <person name="Mortensen U.H."/>
            <person name="Andersen M.R."/>
            <person name="Baker S.E."/>
        </authorList>
    </citation>
    <scope>NUCLEOTIDE SEQUENCE [LARGE SCALE GENOMIC DNA]</scope>
    <source>
        <strain evidence="4 5">CBS 707.79</strain>
    </source>
</reference>
<evidence type="ECO:0000256" key="2">
    <source>
        <dbReference type="SAM" id="MobiDB-lite"/>
    </source>
</evidence>
<gene>
    <name evidence="4" type="ORF">BO71DRAFT_404105</name>
</gene>